<accession>A0ABP0I2J5</accession>
<evidence type="ECO:0000313" key="4">
    <source>
        <dbReference type="Proteomes" id="UP001642484"/>
    </source>
</evidence>
<name>A0ABP0I2J5_9DINO</name>
<keyword evidence="2" id="KW-0732">Signal</keyword>
<feature type="chain" id="PRO_5045901862" description="Phospholipase B-like" evidence="2">
    <location>
        <begin position="22"/>
        <end position="561"/>
    </location>
</feature>
<dbReference type="Proteomes" id="UP001642484">
    <property type="component" value="Unassembled WGS sequence"/>
</dbReference>
<keyword evidence="4" id="KW-1185">Reference proteome</keyword>
<protein>
    <recommendedName>
        <fullName evidence="5">Phospholipase B-like</fullName>
    </recommendedName>
</protein>
<comment type="caution">
    <text evidence="3">The sequence shown here is derived from an EMBL/GenBank/DDBJ whole genome shotgun (WGS) entry which is preliminary data.</text>
</comment>
<evidence type="ECO:0000256" key="1">
    <source>
        <dbReference type="SAM" id="MobiDB-lite"/>
    </source>
</evidence>
<sequence length="561" mass="63826">MGCAWIAAACAWTAAADVADGREAPWRAAEKLRLAKQKLELAFAGPTVDFNSLNFELLSAALKLMQEVAENVNRVMHAGYVKVLRDEDGNVEYELSAEDEWAVEEYTMKYVFVLADLIPLVFASPPELASALQNERGHPLLRRQRILATLRVSWFTMLTNQSCWSIPFFGALAALSRRLTELEQTEHSTDSHTGAAEERDPYRQHLQSLLEQPWGERPAGIHLQVQSEPLLSWEQTRWKAFRKACSWLATARSRASVEVAERHFRSFHANSLRSILFSTAQWPVFDLLHRLARRPRLDDDLSLEDEDARQGAESEESTWPAGSVEAGQQRLSPALVLEYYRLFHVVTSLFSLFRLHWWVSHGTLIGALRDGGLSRHADDCEVDLPEKEVEILQSPAMLARLSRNGYELSYDPRGRCFKVWPGGSARADAREAQLVDQSWWLPQQRVGTPSLDIYLVQTPEDGRAERMYISNDVFHCNELSCQQYWNRWELQSFYEVPFGLTVARVPSGAASYLERVYGWDWNITVRPHGWASQHGEGFEAKEVASLHKRAAEPFGPLPHVL</sequence>
<proteinExistence type="predicted"/>
<reference evidence="3 4" key="1">
    <citation type="submission" date="2024-02" db="EMBL/GenBank/DDBJ databases">
        <authorList>
            <person name="Chen Y."/>
            <person name="Shah S."/>
            <person name="Dougan E. K."/>
            <person name="Thang M."/>
            <person name="Chan C."/>
        </authorList>
    </citation>
    <scope>NUCLEOTIDE SEQUENCE [LARGE SCALE GENOMIC DNA]</scope>
</reference>
<gene>
    <name evidence="3" type="ORF">CCMP2556_LOCUS4475</name>
</gene>
<feature type="region of interest" description="Disordered" evidence="1">
    <location>
        <begin position="302"/>
        <end position="325"/>
    </location>
</feature>
<organism evidence="3 4">
    <name type="scientific">Durusdinium trenchii</name>
    <dbReference type="NCBI Taxonomy" id="1381693"/>
    <lineage>
        <taxon>Eukaryota</taxon>
        <taxon>Sar</taxon>
        <taxon>Alveolata</taxon>
        <taxon>Dinophyceae</taxon>
        <taxon>Suessiales</taxon>
        <taxon>Symbiodiniaceae</taxon>
        <taxon>Durusdinium</taxon>
    </lineage>
</organism>
<feature type="signal peptide" evidence="2">
    <location>
        <begin position="1"/>
        <end position="21"/>
    </location>
</feature>
<dbReference type="EMBL" id="CAXAMN010001836">
    <property type="protein sequence ID" value="CAK8996488.1"/>
    <property type="molecule type" value="Genomic_DNA"/>
</dbReference>
<evidence type="ECO:0008006" key="5">
    <source>
        <dbReference type="Google" id="ProtNLM"/>
    </source>
</evidence>
<evidence type="ECO:0000313" key="3">
    <source>
        <dbReference type="EMBL" id="CAK8996488.1"/>
    </source>
</evidence>
<evidence type="ECO:0000256" key="2">
    <source>
        <dbReference type="SAM" id="SignalP"/>
    </source>
</evidence>